<dbReference type="Gene3D" id="3.40.390.10">
    <property type="entry name" value="Collagenase (Catalytic Domain)"/>
    <property type="match status" value="1"/>
</dbReference>
<proteinExistence type="inferred from homology"/>
<organism evidence="9 10">
    <name type="scientific">Cyanidiococcus yangmingshanensis</name>
    <dbReference type="NCBI Taxonomy" id="2690220"/>
    <lineage>
        <taxon>Eukaryota</taxon>
        <taxon>Rhodophyta</taxon>
        <taxon>Bangiophyceae</taxon>
        <taxon>Cyanidiales</taxon>
        <taxon>Cyanidiaceae</taxon>
        <taxon>Cyanidiococcus</taxon>
    </lineage>
</organism>
<dbReference type="GO" id="GO:0046872">
    <property type="term" value="F:metal ion binding"/>
    <property type="evidence" value="ECO:0007669"/>
    <property type="project" value="UniProtKB-UniRule"/>
</dbReference>
<dbReference type="InterPro" id="IPR045090">
    <property type="entry name" value="Pept_M3A_M3B"/>
</dbReference>
<keyword evidence="2 7" id="KW-0645">Protease</keyword>
<keyword evidence="4 7" id="KW-0378">Hydrolase</keyword>
<name>A0A7J7IDA4_9RHOD</name>
<dbReference type="Proteomes" id="UP000530660">
    <property type="component" value="Unassembled WGS sequence"/>
</dbReference>
<evidence type="ECO:0000256" key="4">
    <source>
        <dbReference type="ARBA" id="ARBA00022801"/>
    </source>
</evidence>
<protein>
    <recommendedName>
        <fullName evidence="8">Peptidase M3A/M3B catalytic domain-containing protein</fullName>
    </recommendedName>
</protein>
<keyword evidence="5 7" id="KW-0862">Zinc</keyword>
<dbReference type="AlphaFoldDB" id="A0A7J7IDA4"/>
<evidence type="ECO:0000256" key="5">
    <source>
        <dbReference type="ARBA" id="ARBA00022833"/>
    </source>
</evidence>
<evidence type="ECO:0000313" key="10">
    <source>
        <dbReference type="Proteomes" id="UP000530660"/>
    </source>
</evidence>
<gene>
    <name evidence="9" type="ORF">F1559_001860</name>
</gene>
<accession>A0A7J7IDA4</accession>
<dbReference type="GO" id="GO:0006508">
    <property type="term" value="P:proteolysis"/>
    <property type="evidence" value="ECO:0007669"/>
    <property type="project" value="UniProtKB-KW"/>
</dbReference>
<evidence type="ECO:0000313" key="9">
    <source>
        <dbReference type="EMBL" id="KAF6000710.1"/>
    </source>
</evidence>
<evidence type="ECO:0000259" key="8">
    <source>
        <dbReference type="Pfam" id="PF01432"/>
    </source>
</evidence>
<keyword evidence="6 7" id="KW-0482">Metalloprotease</keyword>
<dbReference type="PANTHER" id="PTHR11804:SF79">
    <property type="entry name" value="MITOCHONDRIAL INTERMEDIATE PEPTIDASE"/>
    <property type="match status" value="1"/>
</dbReference>
<comment type="cofactor">
    <cofactor evidence="7">
        <name>Zn(2+)</name>
        <dbReference type="ChEBI" id="CHEBI:29105"/>
    </cofactor>
    <text evidence="7">Binds 1 zinc ion.</text>
</comment>
<dbReference type="InterPro" id="IPR024079">
    <property type="entry name" value="MetalloPept_cat_dom_sf"/>
</dbReference>
<reference evidence="9 10" key="1">
    <citation type="journal article" date="2020" name="J. Phycol.">
        <title>Comparative genome analysis reveals Cyanidiococcus gen. nov., a new extremophilic red algal genus sister to Cyanidioschyzon (Cyanidioschyzonaceae, Rhodophyta).</title>
        <authorList>
            <person name="Liu S.-L."/>
            <person name="Chiang Y.-R."/>
            <person name="Yoon H.S."/>
            <person name="Fu H.-Y."/>
        </authorList>
    </citation>
    <scope>NUCLEOTIDE SEQUENCE [LARGE SCALE GENOMIC DNA]</scope>
    <source>
        <strain evidence="9 10">THAL066</strain>
    </source>
</reference>
<evidence type="ECO:0000256" key="6">
    <source>
        <dbReference type="ARBA" id="ARBA00023049"/>
    </source>
</evidence>
<keyword evidence="3 7" id="KW-0479">Metal-binding</keyword>
<dbReference type="Pfam" id="PF01432">
    <property type="entry name" value="Peptidase_M3"/>
    <property type="match status" value="1"/>
</dbReference>
<dbReference type="SUPFAM" id="SSF55486">
    <property type="entry name" value="Metalloproteases ('zincins'), catalytic domain"/>
    <property type="match status" value="1"/>
</dbReference>
<dbReference type="GO" id="GO:0004222">
    <property type="term" value="F:metalloendopeptidase activity"/>
    <property type="evidence" value="ECO:0007669"/>
    <property type="project" value="InterPro"/>
</dbReference>
<dbReference type="Gene3D" id="1.10.1370.10">
    <property type="entry name" value="Neurolysin, domain 3"/>
    <property type="match status" value="2"/>
</dbReference>
<dbReference type="GO" id="GO:0005739">
    <property type="term" value="C:mitochondrion"/>
    <property type="evidence" value="ECO:0007669"/>
    <property type="project" value="TreeGrafter"/>
</dbReference>
<evidence type="ECO:0000256" key="2">
    <source>
        <dbReference type="ARBA" id="ARBA00022670"/>
    </source>
</evidence>
<evidence type="ECO:0000256" key="1">
    <source>
        <dbReference type="ARBA" id="ARBA00006040"/>
    </source>
</evidence>
<comment type="similarity">
    <text evidence="1 7">Belongs to the peptidase M3 family.</text>
</comment>
<dbReference type="InterPro" id="IPR001567">
    <property type="entry name" value="Pept_M3A_M3B_dom"/>
</dbReference>
<sequence length="559" mass="62584">MNLTKFLIPFATVLDAAELARNVSPDPAHVEASESVLRELSQYMQELNSNGNLYDALLRKQNASTLEEHELLRSLQRDFAVRGGPSESPETRRQIMSIQNEIIDWSIRVSTVLKRTEMVAENRKQRANSSQEAWNVLISLLNRRHDLAQALSYPSYAHLAAADKLLRHPGEVSSFLDSVSALLAKTRDGSLRRAKVPVRAYCNPLFGKIQPYLGVDRVLKVFNALLGELFGIRVFPLQSWASKDMIWHPSVMYTIVIDERDGNQIGEVFFDLFAREGKIPGAAHYALRGSRRRKDGSLQQPCAAIVCDFPESIRGSGMHHYQLETLLHEFGHVLHTVLSRTSFQHLSGTRGPLDFVEIPSHLLENFAWDPGWVRRFAPQAPLSLVQGLEEAKKEAVIAELHLQAPFAALDLALHSFGHFGWGSEAQSKIRRLIRQTAHGDGPREHAVNRESFPYLPHIVGYGGCYYSYILARVLAAEIWGCLFRNPTLSLSRAGEILRWQCLCLGAAREPRQILSDLLGGSAPSFKGIAEEMGLVENNFSDQPVLPAPDRMNHQAEPLA</sequence>
<keyword evidence="10" id="KW-1185">Reference proteome</keyword>
<comment type="caution">
    <text evidence="9">The sequence shown here is derived from an EMBL/GenBank/DDBJ whole genome shotgun (WGS) entry which is preliminary data.</text>
</comment>
<dbReference type="OrthoDB" id="17530at2759"/>
<feature type="domain" description="Peptidase M3A/M3B catalytic" evidence="8">
    <location>
        <begin position="123"/>
        <end position="533"/>
    </location>
</feature>
<evidence type="ECO:0000256" key="3">
    <source>
        <dbReference type="ARBA" id="ARBA00022723"/>
    </source>
</evidence>
<dbReference type="InterPro" id="IPR024077">
    <property type="entry name" value="Neurolysin/TOP_dom2"/>
</dbReference>
<dbReference type="EMBL" id="VWRR01000018">
    <property type="protein sequence ID" value="KAF6000710.1"/>
    <property type="molecule type" value="Genomic_DNA"/>
</dbReference>
<dbReference type="PANTHER" id="PTHR11804">
    <property type="entry name" value="PROTEASE M3 THIMET OLIGOPEPTIDASE-RELATED"/>
    <property type="match status" value="1"/>
</dbReference>
<evidence type="ECO:0000256" key="7">
    <source>
        <dbReference type="RuleBase" id="RU003435"/>
    </source>
</evidence>
<dbReference type="GO" id="GO:0006518">
    <property type="term" value="P:peptide metabolic process"/>
    <property type="evidence" value="ECO:0007669"/>
    <property type="project" value="TreeGrafter"/>
</dbReference>